<proteinExistence type="predicted"/>
<sequence>MAKFVSLDNLKTFLAELRKLFVVQESGKTLSTNDYTTTEKDKLATIEASAQENKIESITLGTSVLPIVGKNVTIDTMPANEIKSMLQRIPKFDIKVVTALPTQDIGASTIYLLKNPAEQNQNLYTEYVYINNAWEQLGSQVVDLTNYALKSEIKTKTSELINDAGFSKSKDSAIPIYKIEDKGAVTTLSITKENLYESSVYKVNLDGSQGAEFELELPKNLDAGMYTVYVDAIWNQNKLKMAQNTIVFSNELRFPTIKKFNDDAAKTVGEVVFTFRTFDGGVTWLCERCDQYYVAVRTVTPANGTITVNGNSAAENRFRVGTDVTIAATSNPGYMVSELHVSSEEDTDQP</sequence>
<evidence type="ECO:0000313" key="1">
    <source>
        <dbReference type="EMBL" id="DAF62336.1"/>
    </source>
</evidence>
<reference evidence="1" key="1">
    <citation type="journal article" date="2021" name="Proc. Natl. Acad. Sci. U.S.A.">
        <title>A Catalog of Tens of Thousands of Viruses from Human Metagenomes Reveals Hidden Associations with Chronic Diseases.</title>
        <authorList>
            <person name="Tisza M.J."/>
            <person name="Buck C.B."/>
        </authorList>
    </citation>
    <scope>NUCLEOTIDE SEQUENCE</scope>
    <source>
        <strain evidence="1">CtIty1</strain>
    </source>
</reference>
<organism evidence="1">
    <name type="scientific">Myoviridae sp. ctIty1</name>
    <dbReference type="NCBI Taxonomy" id="2827673"/>
    <lineage>
        <taxon>Viruses</taxon>
        <taxon>Duplodnaviria</taxon>
        <taxon>Heunggongvirae</taxon>
        <taxon>Uroviricota</taxon>
        <taxon>Caudoviricetes</taxon>
    </lineage>
</organism>
<accession>A0A8S5TGR4</accession>
<protein>
    <submittedName>
        <fullName evidence="1">Uncharacterized protein</fullName>
    </submittedName>
</protein>
<dbReference type="EMBL" id="BK032823">
    <property type="protein sequence ID" value="DAF62336.1"/>
    <property type="molecule type" value="Genomic_DNA"/>
</dbReference>
<name>A0A8S5TGR4_9CAUD</name>